<reference evidence="2" key="1">
    <citation type="submission" date="2016-10" db="EMBL/GenBank/DDBJ databases">
        <authorList>
            <person name="Varghese N."/>
            <person name="Submissions S."/>
        </authorList>
    </citation>
    <scope>NUCLEOTIDE SEQUENCE [LARGE SCALE GENOMIC DNA]</scope>
    <source>
        <strain evidence="2">ATCC 25963</strain>
    </source>
</reference>
<proteinExistence type="predicted"/>
<dbReference type="STRING" id="54.SAMN02745121_07703"/>
<evidence type="ECO:0000313" key="2">
    <source>
        <dbReference type="Proteomes" id="UP000199400"/>
    </source>
</evidence>
<dbReference type="OrthoDB" id="5509659at2"/>
<sequence>MRTKHKNLAWIALTLAFGFACDHDSLDSRKADASELIPCAGPVGLLCPEGLVCRDDGADDCAPDQGDNDCPGHCQPADPVACGGLAGFDCPGDQPCVDDPSDSCDPDAGGADCLGICLMPPIAHCGGPNGGECPMGQVCIDDPNDDCDPTHSGVDCIGVCEELQILSSPPEEASR</sequence>
<dbReference type="RefSeq" id="WP_096331796.1">
    <property type="nucleotide sequence ID" value="NZ_FOMX01000038.1"/>
</dbReference>
<dbReference type="EMBL" id="FOMX01000038">
    <property type="protein sequence ID" value="SFF24625.1"/>
    <property type="molecule type" value="Genomic_DNA"/>
</dbReference>
<protein>
    <submittedName>
        <fullName evidence="1">Uncharacterized protein</fullName>
    </submittedName>
</protein>
<gene>
    <name evidence="1" type="ORF">SAMN02745121_07703</name>
</gene>
<dbReference type="Proteomes" id="UP000199400">
    <property type="component" value="Unassembled WGS sequence"/>
</dbReference>
<name>A0A1I2H3A7_9BACT</name>
<evidence type="ECO:0000313" key="1">
    <source>
        <dbReference type="EMBL" id="SFF24625.1"/>
    </source>
</evidence>
<keyword evidence="2" id="KW-1185">Reference proteome</keyword>
<dbReference type="PROSITE" id="PS51257">
    <property type="entry name" value="PROKAR_LIPOPROTEIN"/>
    <property type="match status" value="1"/>
</dbReference>
<dbReference type="AlphaFoldDB" id="A0A1I2H3A7"/>
<organism evidence="1 2">
    <name type="scientific">Nannocystis exedens</name>
    <dbReference type="NCBI Taxonomy" id="54"/>
    <lineage>
        <taxon>Bacteria</taxon>
        <taxon>Pseudomonadati</taxon>
        <taxon>Myxococcota</taxon>
        <taxon>Polyangia</taxon>
        <taxon>Nannocystales</taxon>
        <taxon>Nannocystaceae</taxon>
        <taxon>Nannocystis</taxon>
    </lineage>
</organism>
<accession>A0A1I2H3A7</accession>